<evidence type="ECO:0000256" key="2">
    <source>
        <dbReference type="ARBA" id="ARBA00008598"/>
    </source>
</evidence>
<dbReference type="Pfam" id="PF11867">
    <property type="entry name" value="T1RH-like_C"/>
    <property type="match status" value="1"/>
</dbReference>
<keyword evidence="9 11" id="KW-0067">ATP-binding</keyword>
<accession>A0A542DVZ6</accession>
<dbReference type="InterPro" id="IPR021810">
    <property type="entry name" value="T1RH-like_C"/>
</dbReference>
<evidence type="ECO:0000313" key="13">
    <source>
        <dbReference type="EMBL" id="TQJ07215.1"/>
    </source>
</evidence>
<evidence type="ECO:0000256" key="7">
    <source>
        <dbReference type="ARBA" id="ARBA00022759"/>
    </source>
</evidence>
<evidence type="ECO:0000259" key="12">
    <source>
        <dbReference type="PROSITE" id="PS51192"/>
    </source>
</evidence>
<dbReference type="SUPFAM" id="SSF52540">
    <property type="entry name" value="P-loop containing nucleoside triphosphate hydrolases"/>
    <property type="match status" value="2"/>
</dbReference>
<dbReference type="Proteomes" id="UP000317893">
    <property type="component" value="Unassembled WGS sequence"/>
</dbReference>
<keyword evidence="7" id="KW-0255">Endonuclease</keyword>
<dbReference type="Pfam" id="PF04313">
    <property type="entry name" value="HSDR_N"/>
    <property type="match status" value="1"/>
</dbReference>
<dbReference type="GO" id="GO:0009307">
    <property type="term" value="P:DNA restriction-modification system"/>
    <property type="evidence" value="ECO:0007669"/>
    <property type="project" value="UniProtKB-KW"/>
</dbReference>
<keyword evidence="6 11" id="KW-0680">Restriction system</keyword>
<dbReference type="PROSITE" id="PS51192">
    <property type="entry name" value="HELICASE_ATP_BIND_1"/>
    <property type="match status" value="1"/>
</dbReference>
<comment type="caution">
    <text evidence="13">The sequence shown here is derived from an EMBL/GenBank/DDBJ whole genome shotgun (WGS) entry which is preliminary data.</text>
</comment>
<dbReference type="Gene3D" id="3.40.50.300">
    <property type="entry name" value="P-loop containing nucleotide triphosphate hydrolases"/>
    <property type="match status" value="2"/>
</dbReference>
<gene>
    <name evidence="13" type="ORF">FB458_0270</name>
</gene>
<dbReference type="EC" id="3.1.21.3" evidence="11"/>
<dbReference type="Gene3D" id="3.90.1570.50">
    <property type="match status" value="1"/>
</dbReference>
<reference evidence="13 14" key="1">
    <citation type="submission" date="2019-06" db="EMBL/GenBank/DDBJ databases">
        <title>Sequencing the genomes of 1000 actinobacteria strains.</title>
        <authorList>
            <person name="Klenk H.-P."/>
        </authorList>
    </citation>
    <scope>NUCLEOTIDE SEQUENCE [LARGE SCALE GENOMIC DNA]</scope>
    <source>
        <strain evidence="13 14">DSM 18607</strain>
    </source>
</reference>
<dbReference type="InterPro" id="IPR055180">
    <property type="entry name" value="HsdR_RecA-like_helicase_dom_2"/>
</dbReference>
<protein>
    <recommendedName>
        <fullName evidence="11">Type I restriction enzyme endonuclease subunit</fullName>
        <shortName evidence="11">R protein</shortName>
        <ecNumber evidence="11">3.1.21.3</ecNumber>
    </recommendedName>
</protein>
<dbReference type="InterPro" id="IPR007409">
    <property type="entry name" value="Restrct_endonuc_type1_HsdR_N"/>
</dbReference>
<feature type="domain" description="Helicase ATP-binding" evidence="12">
    <location>
        <begin position="280"/>
        <end position="459"/>
    </location>
</feature>
<dbReference type="InterPro" id="IPR014001">
    <property type="entry name" value="Helicase_ATP-bd"/>
</dbReference>
<dbReference type="Pfam" id="PF22679">
    <property type="entry name" value="T1R_D3-like"/>
    <property type="match status" value="1"/>
</dbReference>
<evidence type="ECO:0000256" key="5">
    <source>
        <dbReference type="ARBA" id="ARBA00022741"/>
    </source>
</evidence>
<dbReference type="GO" id="GO:0005524">
    <property type="term" value="F:ATP binding"/>
    <property type="evidence" value="ECO:0007669"/>
    <property type="project" value="UniProtKB-KW"/>
</dbReference>
<dbReference type="SMART" id="SM00487">
    <property type="entry name" value="DEXDc"/>
    <property type="match status" value="1"/>
</dbReference>
<dbReference type="GO" id="GO:0009035">
    <property type="term" value="F:type I site-specific deoxyribonuclease activity"/>
    <property type="evidence" value="ECO:0007669"/>
    <property type="project" value="UniProtKB-EC"/>
</dbReference>
<dbReference type="CDD" id="cd18030">
    <property type="entry name" value="DEXHc_RE_I_HsdR"/>
    <property type="match status" value="1"/>
</dbReference>
<evidence type="ECO:0000256" key="11">
    <source>
        <dbReference type="RuleBase" id="RU364115"/>
    </source>
</evidence>
<dbReference type="InterPro" id="IPR051268">
    <property type="entry name" value="Type-I_R_enzyme_R_subunit"/>
</dbReference>
<keyword evidence="14" id="KW-1185">Reference proteome</keyword>
<dbReference type="NCBIfam" id="TIGR00348">
    <property type="entry name" value="hsdR"/>
    <property type="match status" value="1"/>
</dbReference>
<dbReference type="RefSeq" id="WP_141846088.1">
    <property type="nucleotide sequence ID" value="NZ_BAAAPR010000006.1"/>
</dbReference>
<organism evidence="13 14">
    <name type="scientific">Lapillicoccus jejuensis</name>
    <dbReference type="NCBI Taxonomy" id="402171"/>
    <lineage>
        <taxon>Bacteria</taxon>
        <taxon>Bacillati</taxon>
        <taxon>Actinomycetota</taxon>
        <taxon>Actinomycetes</taxon>
        <taxon>Micrococcales</taxon>
        <taxon>Intrasporangiaceae</taxon>
        <taxon>Lapillicoccus</taxon>
    </lineage>
</organism>
<evidence type="ECO:0000256" key="4">
    <source>
        <dbReference type="ARBA" id="ARBA00022722"/>
    </source>
</evidence>
<dbReference type="AlphaFoldDB" id="A0A542DVZ6"/>
<comment type="catalytic activity">
    <reaction evidence="1 11">
        <text>Endonucleolytic cleavage of DNA to give random double-stranded fragments with terminal 5'-phosphates, ATP is simultaneously hydrolyzed.</text>
        <dbReference type="EC" id="3.1.21.3"/>
    </reaction>
</comment>
<evidence type="ECO:0000256" key="8">
    <source>
        <dbReference type="ARBA" id="ARBA00022801"/>
    </source>
</evidence>
<evidence type="ECO:0000256" key="6">
    <source>
        <dbReference type="ARBA" id="ARBA00022747"/>
    </source>
</evidence>
<dbReference type="CDD" id="cd22332">
    <property type="entry name" value="HsdR_N"/>
    <property type="match status" value="1"/>
</dbReference>
<evidence type="ECO:0000256" key="3">
    <source>
        <dbReference type="ARBA" id="ARBA00011296"/>
    </source>
</evidence>
<keyword evidence="5 11" id="KW-0547">Nucleotide-binding</keyword>
<keyword evidence="4" id="KW-0540">Nuclease</keyword>
<dbReference type="OrthoDB" id="9758243at2"/>
<evidence type="ECO:0000256" key="9">
    <source>
        <dbReference type="ARBA" id="ARBA00022840"/>
    </source>
</evidence>
<keyword evidence="8 11" id="KW-0378">Hydrolase</keyword>
<dbReference type="InterPro" id="IPR027417">
    <property type="entry name" value="P-loop_NTPase"/>
</dbReference>
<dbReference type="CDD" id="cd18800">
    <property type="entry name" value="SF2_C_EcoR124I-like"/>
    <property type="match status" value="1"/>
</dbReference>
<dbReference type="InterPro" id="IPR004473">
    <property type="entry name" value="Restrct_endonuc_typeI_HsdR"/>
</dbReference>
<dbReference type="GO" id="GO:0003677">
    <property type="term" value="F:DNA binding"/>
    <property type="evidence" value="ECO:0007669"/>
    <property type="project" value="UniProtKB-KW"/>
</dbReference>
<comment type="function">
    <text evidence="11">Subunit R is required for both nuclease and ATPase activities, but not for modification.</text>
</comment>
<name>A0A542DVZ6_9MICO</name>
<dbReference type="PANTHER" id="PTHR30195">
    <property type="entry name" value="TYPE I SITE-SPECIFIC DEOXYRIBONUCLEASE PROTEIN SUBUNIT M AND R"/>
    <property type="match status" value="1"/>
</dbReference>
<evidence type="ECO:0000313" key="14">
    <source>
        <dbReference type="Proteomes" id="UP000317893"/>
    </source>
</evidence>
<dbReference type="EMBL" id="VFMN01000001">
    <property type="protein sequence ID" value="TQJ07215.1"/>
    <property type="molecule type" value="Genomic_DNA"/>
</dbReference>
<dbReference type="InterPro" id="IPR040980">
    <property type="entry name" value="SWI2_SNF2"/>
</dbReference>
<dbReference type="PANTHER" id="PTHR30195:SF15">
    <property type="entry name" value="TYPE I RESTRICTION ENZYME HINDI ENDONUCLEASE SUBUNIT"/>
    <property type="match status" value="1"/>
</dbReference>
<evidence type="ECO:0000256" key="10">
    <source>
        <dbReference type="ARBA" id="ARBA00023125"/>
    </source>
</evidence>
<keyword evidence="10 11" id="KW-0238">DNA-binding</keyword>
<proteinExistence type="inferred from homology"/>
<comment type="subunit">
    <text evidence="3 11">The type I restriction/modification system is composed of three polypeptides R, M and S.</text>
</comment>
<comment type="similarity">
    <text evidence="2 11">Belongs to the HsdR family.</text>
</comment>
<sequence>MKESDLERLVKAELAAVGWTPVYGPDIAPGEPDAERADYRDVVLAGRLRSAVARLNPALRDDAVDDVVKTVLRPESQSVLAENWRGYQLLIQGVPVEYQDTDGTVRAVRARLVDWDDPANNDLLAINQFTVIGVDDRRPDVLLFVNGLPLVLFELKRPGKEYATLRGAFNQTRTYQQKIPDAFTFNQLVVISDGVIARAGTLTAAWEHFAPWKTIDGYDVAPGALPQIEVLISGMLRPEVLLDLVRSFTVFADDDGKLVKKAAKYHQYWAVTKAVQSTIAAVAGDGRAGVVWHTQGSGKSLEMEWYAGKVMRDPAMDNPTLVVLTDRNDLDDQLFDDTFAASRPGAPLPEFPVQAESRAHLKELLSLRESGGIIFSTIQKFGLSQAEKDAGTAFPTLSARRNIVVMVDEAHRSNYDFIDGFARHLRDGLPNAAFIGFTGTPIEAGDRSTSGVFGDYIDVYDLTQAVTDGATVKVLYEPRLAKIEVPAEALGEIDDAFAAATSGTEEEAREQLKTKWARIEALVGSEKRITELATDILSHWDKRREVLAGKAMVVTMSRRIAAALYAEIARQRPEWVTDDDATGKVKVVITGAATDDELLQPHIRSKKALRALKSRAKDPDDELELVIVRDMWLTGFDSPSMHTMYVDKPMRGAPLMQAIARVNRTFKDKPSGLVVDYLGIAEDLKDALADYTQRDQENQELGQDIRAKALPALLETHGIVCDILHGFDWRKQLTAGGDKAFLHALSATVDYLLAQHPGTDANPCTKDTPCAKCRFLAQTRRLVQLYAMCVPADEALAIREDVAFFEAVRSQISKLEGSDREGSDPSAVLDTALKQIVSDAMTGTGVIDIYAEAGLEKPDLSLIDEKFVEKVRRSNRPNLQIELLKRLLSDEIRRVGRRNVVTGRQFSEMLEQTVLRYQNRTLDAAQVVAELVALAQHLKGEADRGKLLGLTSDELAFYDAVCTNASAVLELGDDTLKKIAHDLVEIVRRDAKTDWSVKEQVRAKLRATIKRLLLRYGYPPDQEPAATQLVLEQAEVLAGEQAA</sequence>
<evidence type="ECO:0000256" key="1">
    <source>
        <dbReference type="ARBA" id="ARBA00000851"/>
    </source>
</evidence>
<dbReference type="Pfam" id="PF18766">
    <property type="entry name" value="SWI2_SNF2"/>
    <property type="match status" value="1"/>
</dbReference>